<protein>
    <submittedName>
        <fullName evidence="3">Uncharacterized protein</fullName>
    </submittedName>
</protein>
<keyword evidence="2" id="KW-1185">Reference proteome</keyword>
<accession>A0A914Q908</accession>
<evidence type="ECO:0000313" key="3">
    <source>
        <dbReference type="WBParaSite" id="PDA_v2.g25578.t1"/>
    </source>
</evidence>
<evidence type="ECO:0000256" key="1">
    <source>
        <dbReference type="SAM" id="MobiDB-lite"/>
    </source>
</evidence>
<dbReference type="WBParaSite" id="PDA_v2.g25578.t1">
    <property type="protein sequence ID" value="PDA_v2.g25578.t1"/>
    <property type="gene ID" value="PDA_v2.g25578"/>
</dbReference>
<feature type="compositionally biased region" description="Low complexity" evidence="1">
    <location>
        <begin position="1"/>
        <end position="28"/>
    </location>
</feature>
<proteinExistence type="predicted"/>
<evidence type="ECO:0000313" key="2">
    <source>
        <dbReference type="Proteomes" id="UP000887578"/>
    </source>
</evidence>
<feature type="region of interest" description="Disordered" evidence="1">
    <location>
        <begin position="1"/>
        <end position="36"/>
    </location>
</feature>
<dbReference type="AlphaFoldDB" id="A0A914Q908"/>
<reference evidence="3" key="1">
    <citation type="submission" date="2022-11" db="UniProtKB">
        <authorList>
            <consortium name="WormBaseParasite"/>
        </authorList>
    </citation>
    <scope>IDENTIFICATION</scope>
</reference>
<name>A0A914Q908_9BILA</name>
<organism evidence="2 3">
    <name type="scientific">Panagrolaimus davidi</name>
    <dbReference type="NCBI Taxonomy" id="227884"/>
    <lineage>
        <taxon>Eukaryota</taxon>
        <taxon>Metazoa</taxon>
        <taxon>Ecdysozoa</taxon>
        <taxon>Nematoda</taxon>
        <taxon>Chromadorea</taxon>
        <taxon>Rhabditida</taxon>
        <taxon>Tylenchina</taxon>
        <taxon>Panagrolaimomorpha</taxon>
        <taxon>Panagrolaimoidea</taxon>
        <taxon>Panagrolaimidae</taxon>
        <taxon>Panagrolaimus</taxon>
    </lineage>
</organism>
<dbReference type="Proteomes" id="UP000887578">
    <property type="component" value="Unplaced"/>
</dbReference>
<sequence length="71" mass="7482">MVVEVTTSPAGGTTAIATTTSPAATTSTNNGPPKKVESFELDEISLDSRKRAATAASCQNPIYKPYCHCHR</sequence>